<dbReference type="WBParaSite" id="BXY_0117400.1">
    <property type="protein sequence ID" value="BXY_0117400.1"/>
    <property type="gene ID" value="BXY_0117400"/>
</dbReference>
<reference evidence="10" key="1">
    <citation type="submission" date="2016-11" db="UniProtKB">
        <authorList>
            <consortium name="WormBaseParasite"/>
        </authorList>
    </citation>
    <scope>IDENTIFICATION</scope>
</reference>
<organism evidence="8 10">
    <name type="scientific">Bursaphelenchus xylophilus</name>
    <name type="common">Pinewood nematode worm</name>
    <name type="synonym">Aphelenchoides xylophilus</name>
    <dbReference type="NCBI Taxonomy" id="6326"/>
    <lineage>
        <taxon>Eukaryota</taxon>
        <taxon>Metazoa</taxon>
        <taxon>Ecdysozoa</taxon>
        <taxon>Nematoda</taxon>
        <taxon>Chromadorea</taxon>
        <taxon>Rhabditida</taxon>
        <taxon>Tylenchina</taxon>
        <taxon>Tylenchomorpha</taxon>
        <taxon>Aphelenchoidea</taxon>
        <taxon>Aphelenchoididae</taxon>
        <taxon>Bursaphelenchus</taxon>
    </lineage>
</organism>
<dbReference type="Gene3D" id="2.60.120.290">
    <property type="entry name" value="Spermadhesin, CUB domain"/>
    <property type="match status" value="3"/>
</dbReference>
<keyword evidence="4" id="KW-1133">Transmembrane helix</keyword>
<dbReference type="Proteomes" id="UP000659654">
    <property type="component" value="Unassembled WGS sequence"/>
</dbReference>
<keyword evidence="9" id="KW-1185">Reference proteome</keyword>
<dbReference type="SMART" id="SM00042">
    <property type="entry name" value="CUB"/>
    <property type="match status" value="2"/>
</dbReference>
<dbReference type="InterPro" id="IPR000859">
    <property type="entry name" value="CUB_dom"/>
</dbReference>
<dbReference type="OrthoDB" id="5795793at2759"/>
<reference evidence="7" key="2">
    <citation type="submission" date="2020-09" db="EMBL/GenBank/DDBJ databases">
        <authorList>
            <person name="Kikuchi T."/>
        </authorList>
    </citation>
    <scope>NUCLEOTIDE SEQUENCE</scope>
    <source>
        <strain evidence="7">Ka4C1</strain>
    </source>
</reference>
<dbReference type="EMBL" id="CAJFCV020000006">
    <property type="protein sequence ID" value="CAG9131367.1"/>
    <property type="molecule type" value="Genomic_DNA"/>
</dbReference>
<dbReference type="EMBL" id="CAJFDI010000006">
    <property type="protein sequence ID" value="CAD5235145.1"/>
    <property type="molecule type" value="Genomic_DNA"/>
</dbReference>
<evidence type="ECO:0000256" key="2">
    <source>
        <dbReference type="ARBA" id="ARBA00023157"/>
    </source>
</evidence>
<evidence type="ECO:0000256" key="5">
    <source>
        <dbReference type="SAM" id="SignalP"/>
    </source>
</evidence>
<keyword evidence="4" id="KW-0472">Membrane</keyword>
<proteinExistence type="predicted"/>
<keyword evidence="2" id="KW-1015">Disulfide bond</keyword>
<dbReference type="PROSITE" id="PS01180">
    <property type="entry name" value="CUB"/>
    <property type="match status" value="2"/>
</dbReference>
<accession>A0A1I7RKE0</accession>
<dbReference type="SUPFAM" id="SSF49854">
    <property type="entry name" value="Spermadhesin, CUB domain"/>
    <property type="match status" value="3"/>
</dbReference>
<dbReference type="Pfam" id="PF00431">
    <property type="entry name" value="CUB"/>
    <property type="match status" value="2"/>
</dbReference>
<feature type="transmembrane region" description="Helical" evidence="4">
    <location>
        <begin position="645"/>
        <end position="665"/>
    </location>
</feature>
<keyword evidence="1" id="KW-0677">Repeat</keyword>
<evidence type="ECO:0000256" key="1">
    <source>
        <dbReference type="ARBA" id="ARBA00022737"/>
    </source>
</evidence>
<keyword evidence="4" id="KW-0812">Transmembrane</keyword>
<gene>
    <name evidence="7" type="ORF">BXYJ_LOCUS15236</name>
</gene>
<dbReference type="InterPro" id="IPR035914">
    <property type="entry name" value="Sperma_CUB_dom_sf"/>
</dbReference>
<name>A0A1I7RKE0_BURXY</name>
<evidence type="ECO:0000256" key="4">
    <source>
        <dbReference type="SAM" id="Phobius"/>
    </source>
</evidence>
<feature type="domain" description="CUB" evidence="6">
    <location>
        <begin position="519"/>
        <end position="631"/>
    </location>
</feature>
<evidence type="ECO:0000256" key="3">
    <source>
        <dbReference type="PROSITE-ProRule" id="PRU00059"/>
    </source>
</evidence>
<sequence length="712" mass="81349">MLLFSLIFSFLLLCQCSRHAFPNTKCFSQSFDKAVQSGSFKTPGFPQRYQPNWECAFEIQPSENQAVALTIEYFSTEEYHDYVTIYQLVRVDGQPKAIKHAVLSGTEIAQTNFYSQEGGGFRIVFKSDFSESDFAGFLMSFNRFDVKLSPRNCPEIVLTATEKTQVASNPANVSHELNCVLQINSTESVEINVARLNTFGLLEVYETENLREELRRQTKVLARINGIDQTQFPVTVISRSKSMTIIMKKVREYEIDYQKIMSPCHYESKTYNITTSPVEFVSPGWPVEYCDATNYSSNFVANFKDLKKNEITAIKFNLHEVELEPSHDSLIFYEDDIMLKKYSPNLIFDDAAIKVFTIQHNNALVRFQSDASVTYKGFNTTVEAIKIPKECQCPSLANNRISFKIRPRCQYLDCFWGLVPPQDEESRYRVVFDTKFKLEDENEFVEFYTDFLSHDSAHIMKHFKLLPEMSIDEHPSDKRIVLPALDEPVKIWYHREAVAVEGVDHLLDIKIEWKKRCVCPAAHLKATDDWQELTSPDYPDPYCDSMNCTHVITAPEGKLVEVNVTLLDLEYSSDTLSLFDGDSMNSSKIDQLTGLEYFNTPFRSSSASMTLYFKSDRSLASNGYVLQYRFIQPVPDESSSGGFTAFHAFVGVLVVGIIGSLLVVVKRYRVHETFFETVGIDQRLLSMNSLIQSLSDITGQNENRDPFANNNA</sequence>
<evidence type="ECO:0000259" key="6">
    <source>
        <dbReference type="PROSITE" id="PS01180"/>
    </source>
</evidence>
<feature type="signal peptide" evidence="5">
    <location>
        <begin position="1"/>
        <end position="16"/>
    </location>
</feature>
<feature type="chain" id="PRO_5036021826" evidence="5">
    <location>
        <begin position="17"/>
        <end position="712"/>
    </location>
</feature>
<dbReference type="PANTHER" id="PTHR24251">
    <property type="entry name" value="OVOCHYMASE-RELATED"/>
    <property type="match status" value="1"/>
</dbReference>
<evidence type="ECO:0000313" key="8">
    <source>
        <dbReference type="Proteomes" id="UP000095284"/>
    </source>
</evidence>
<dbReference type="Proteomes" id="UP000095284">
    <property type="component" value="Unplaced"/>
</dbReference>
<comment type="caution">
    <text evidence="3">Lacks conserved residue(s) required for the propagation of feature annotation.</text>
</comment>
<dbReference type="Proteomes" id="UP000582659">
    <property type="component" value="Unassembled WGS sequence"/>
</dbReference>
<evidence type="ECO:0000313" key="10">
    <source>
        <dbReference type="WBParaSite" id="BXY_0117400.1"/>
    </source>
</evidence>
<dbReference type="CDD" id="cd00041">
    <property type="entry name" value="CUB"/>
    <property type="match status" value="1"/>
</dbReference>
<evidence type="ECO:0000313" key="7">
    <source>
        <dbReference type="EMBL" id="CAD5235145.1"/>
    </source>
</evidence>
<feature type="domain" description="CUB" evidence="6">
    <location>
        <begin position="26"/>
        <end position="144"/>
    </location>
</feature>
<dbReference type="AlphaFoldDB" id="A0A1I7RKE0"/>
<dbReference type="eggNOG" id="KOG1217">
    <property type="taxonomic scope" value="Eukaryota"/>
</dbReference>
<keyword evidence="5" id="KW-0732">Signal</keyword>
<protein>
    <submittedName>
        <fullName evidence="7">(pine wood nematode) hypothetical protein</fullName>
    </submittedName>
</protein>
<evidence type="ECO:0000313" key="9">
    <source>
        <dbReference type="Proteomes" id="UP000659654"/>
    </source>
</evidence>